<protein>
    <recommendedName>
        <fullName evidence="4">BRCT domain-containing protein</fullName>
    </recommendedName>
</protein>
<feature type="region of interest" description="Disordered" evidence="1">
    <location>
        <begin position="94"/>
        <end position="121"/>
    </location>
</feature>
<organism evidence="2 3">
    <name type="scientific">Mycena venus</name>
    <dbReference type="NCBI Taxonomy" id="2733690"/>
    <lineage>
        <taxon>Eukaryota</taxon>
        <taxon>Fungi</taxon>
        <taxon>Dikarya</taxon>
        <taxon>Basidiomycota</taxon>
        <taxon>Agaricomycotina</taxon>
        <taxon>Agaricomycetes</taxon>
        <taxon>Agaricomycetidae</taxon>
        <taxon>Agaricales</taxon>
        <taxon>Marasmiineae</taxon>
        <taxon>Mycenaceae</taxon>
        <taxon>Mycena</taxon>
    </lineage>
</organism>
<accession>A0A8H7D0G0</accession>
<evidence type="ECO:0000313" key="2">
    <source>
        <dbReference type="EMBL" id="KAF7356980.1"/>
    </source>
</evidence>
<feature type="compositionally biased region" description="Polar residues" evidence="1">
    <location>
        <begin position="95"/>
        <end position="112"/>
    </location>
</feature>
<gene>
    <name evidence="2" type="ORF">MVEN_01034400</name>
</gene>
<evidence type="ECO:0000313" key="3">
    <source>
        <dbReference type="Proteomes" id="UP000620124"/>
    </source>
</evidence>
<proteinExistence type="predicted"/>
<name>A0A8H7D0G0_9AGAR</name>
<keyword evidence="3" id="KW-1185">Reference proteome</keyword>
<sequence>MLFDGIIACFSPSVDASMRLAWVNHGGSLTNSKKEFYQAKVFFCNGVDDPWLKELLSRSLVVRHARWISKSVSEQFAVPVSKYLLDDQFDPTKIEPTSNSLTSPSKPLTPNQLPADREERPGIATKLNTLKRAFGSENRDESSTEIDFRPLKRARTQLVHSPQVAVQTSAPRIQSPAPAIFPTRASRTDIFYPSPANSSPLESPNNRICTPHTQPPRRIDFTAFKPTPAMPVLSFPRPRPASRRRTAVNPNNVENIPPSALLANNAARTSIAAVLRADRADASAFVLSQPYKDKVFAADKIPQRKPALDAR</sequence>
<dbReference type="OrthoDB" id="3197870at2759"/>
<dbReference type="Proteomes" id="UP000620124">
    <property type="component" value="Unassembled WGS sequence"/>
</dbReference>
<dbReference type="AlphaFoldDB" id="A0A8H7D0G0"/>
<evidence type="ECO:0008006" key="4">
    <source>
        <dbReference type="Google" id="ProtNLM"/>
    </source>
</evidence>
<dbReference type="EMBL" id="JACAZI010000007">
    <property type="protein sequence ID" value="KAF7356980.1"/>
    <property type="molecule type" value="Genomic_DNA"/>
</dbReference>
<evidence type="ECO:0000256" key="1">
    <source>
        <dbReference type="SAM" id="MobiDB-lite"/>
    </source>
</evidence>
<reference evidence="2" key="1">
    <citation type="submission" date="2020-05" db="EMBL/GenBank/DDBJ databases">
        <title>Mycena genomes resolve the evolution of fungal bioluminescence.</title>
        <authorList>
            <person name="Tsai I.J."/>
        </authorList>
    </citation>
    <scope>NUCLEOTIDE SEQUENCE</scope>
    <source>
        <strain evidence="2">CCC161011</strain>
    </source>
</reference>
<comment type="caution">
    <text evidence="2">The sequence shown here is derived from an EMBL/GenBank/DDBJ whole genome shotgun (WGS) entry which is preliminary data.</text>
</comment>